<organism evidence="2 3">
    <name type="scientific">Alcanivorax profundi</name>
    <dbReference type="NCBI Taxonomy" id="2338368"/>
    <lineage>
        <taxon>Bacteria</taxon>
        <taxon>Pseudomonadati</taxon>
        <taxon>Pseudomonadota</taxon>
        <taxon>Gammaproteobacteria</taxon>
        <taxon>Oceanospirillales</taxon>
        <taxon>Alcanivoracaceae</taxon>
        <taxon>Alcanivorax</taxon>
    </lineage>
</organism>
<dbReference type="OrthoDB" id="6079871at2"/>
<accession>A0A418XUI2</accession>
<dbReference type="EMBL" id="QYYA01000005">
    <property type="protein sequence ID" value="RJG16403.1"/>
    <property type="molecule type" value="Genomic_DNA"/>
</dbReference>
<proteinExistence type="predicted"/>
<evidence type="ECO:0000313" key="3">
    <source>
        <dbReference type="Proteomes" id="UP000283734"/>
    </source>
</evidence>
<dbReference type="AlphaFoldDB" id="A0A418XUI2"/>
<dbReference type="Proteomes" id="UP000283734">
    <property type="component" value="Unassembled WGS sequence"/>
</dbReference>
<comment type="caution">
    <text evidence="2">The sequence shown here is derived from an EMBL/GenBank/DDBJ whole genome shotgun (WGS) entry which is preliminary data.</text>
</comment>
<dbReference type="RefSeq" id="WP_022985396.1">
    <property type="nucleotide sequence ID" value="NZ_CAXGPP010000006.1"/>
</dbReference>
<evidence type="ECO:0000313" key="2">
    <source>
        <dbReference type="EMBL" id="RJG16403.1"/>
    </source>
</evidence>
<reference evidence="2 3" key="1">
    <citation type="submission" date="2018-09" db="EMBL/GenBank/DDBJ databases">
        <title>Alcanivorax profundi sp. nov., isolated from 1000 m-depth seawater of the Mariana Trench.</title>
        <authorList>
            <person name="Liu J."/>
        </authorList>
    </citation>
    <scope>NUCLEOTIDE SEQUENCE [LARGE SCALE GENOMIC DNA]</scope>
    <source>
        <strain evidence="2 3">MTEO17</strain>
    </source>
</reference>
<feature type="domain" description="DUF4124" evidence="1">
    <location>
        <begin position="56"/>
        <end position="99"/>
    </location>
</feature>
<evidence type="ECO:0000259" key="1">
    <source>
        <dbReference type="Pfam" id="PF13511"/>
    </source>
</evidence>
<keyword evidence="3" id="KW-1185">Reference proteome</keyword>
<dbReference type="InterPro" id="IPR025392">
    <property type="entry name" value="DUF4124"/>
</dbReference>
<protein>
    <submittedName>
        <fullName evidence="2">DUF4124 domain-containing protein</fullName>
    </submittedName>
</protein>
<name>A0A418XUI2_9GAMM</name>
<sequence>MRYFLIIVALIAALLAALFTIPLGGGKPLLNWQHVQENWQQPDRMFGNGLSPWIGQSGETELYRWRDPEGNWQYGQIPPPGVHAEAVTVKDPKTISAEEMRGGKGLEQTQQQ</sequence>
<gene>
    <name evidence="2" type="ORF">D4A39_14185</name>
</gene>
<dbReference type="Pfam" id="PF13511">
    <property type="entry name" value="DUF4124"/>
    <property type="match status" value="1"/>
</dbReference>